<dbReference type="Proteomes" id="UP000184123">
    <property type="component" value="Unassembled WGS sequence"/>
</dbReference>
<evidence type="ECO:0000256" key="6">
    <source>
        <dbReference type="ARBA" id="ARBA00023316"/>
    </source>
</evidence>
<feature type="active site" description="Nucleophile" evidence="7">
    <location>
        <position position="488"/>
    </location>
</feature>
<proteinExistence type="inferred from homology"/>
<evidence type="ECO:0000313" key="11">
    <source>
        <dbReference type="Proteomes" id="UP000184123"/>
    </source>
</evidence>
<dbReference type="GO" id="GO:0009252">
    <property type="term" value="P:peptidoglycan biosynthetic process"/>
    <property type="evidence" value="ECO:0007669"/>
    <property type="project" value="UniProtKB-UniPathway"/>
</dbReference>
<dbReference type="Gene3D" id="1.10.101.10">
    <property type="entry name" value="PGBD-like superfamily/PGBD"/>
    <property type="match status" value="1"/>
</dbReference>
<evidence type="ECO:0000256" key="4">
    <source>
        <dbReference type="ARBA" id="ARBA00022960"/>
    </source>
</evidence>
<keyword evidence="3" id="KW-0808">Transferase</keyword>
<evidence type="ECO:0000256" key="7">
    <source>
        <dbReference type="PROSITE-ProRule" id="PRU01373"/>
    </source>
</evidence>
<evidence type="ECO:0000259" key="9">
    <source>
        <dbReference type="PROSITE" id="PS52029"/>
    </source>
</evidence>
<evidence type="ECO:0000256" key="3">
    <source>
        <dbReference type="ARBA" id="ARBA00022679"/>
    </source>
</evidence>
<dbReference type="PANTHER" id="PTHR41533:SF2">
    <property type="entry name" value="BLR7131 PROTEIN"/>
    <property type="match status" value="1"/>
</dbReference>
<organism evidence="10 11">
    <name type="scientific">Halomonas cupida</name>
    <dbReference type="NCBI Taxonomy" id="44933"/>
    <lineage>
        <taxon>Bacteria</taxon>
        <taxon>Pseudomonadati</taxon>
        <taxon>Pseudomonadota</taxon>
        <taxon>Gammaproteobacteria</taxon>
        <taxon>Oceanospirillales</taxon>
        <taxon>Halomonadaceae</taxon>
        <taxon>Halomonas</taxon>
    </lineage>
</organism>
<dbReference type="InterPro" id="IPR005490">
    <property type="entry name" value="LD_TPept_cat_dom"/>
</dbReference>
<evidence type="ECO:0000256" key="5">
    <source>
        <dbReference type="ARBA" id="ARBA00022984"/>
    </source>
</evidence>
<dbReference type="CDD" id="cd16913">
    <property type="entry name" value="YkuD_like"/>
    <property type="match status" value="1"/>
</dbReference>
<dbReference type="InterPro" id="IPR052905">
    <property type="entry name" value="LD-transpeptidase_YkuD-like"/>
</dbReference>
<dbReference type="InterPro" id="IPR036366">
    <property type="entry name" value="PGBDSf"/>
</dbReference>
<feature type="domain" description="L,D-TPase catalytic" evidence="9">
    <location>
        <begin position="341"/>
        <end position="512"/>
    </location>
</feature>
<evidence type="ECO:0000256" key="8">
    <source>
        <dbReference type="SAM" id="SignalP"/>
    </source>
</evidence>
<keyword evidence="8" id="KW-0732">Signal</keyword>
<dbReference type="Pfam" id="PF20142">
    <property type="entry name" value="Scaffold"/>
    <property type="match status" value="1"/>
</dbReference>
<comment type="pathway">
    <text evidence="1 7">Cell wall biogenesis; peptidoglycan biosynthesis.</text>
</comment>
<dbReference type="InterPro" id="IPR045380">
    <property type="entry name" value="LD_TPept_scaffold_dom"/>
</dbReference>
<feature type="chain" id="PRO_5012997533" evidence="8">
    <location>
        <begin position="34"/>
        <end position="569"/>
    </location>
</feature>
<keyword evidence="6 7" id="KW-0961">Cell wall biogenesis/degradation</keyword>
<feature type="active site" description="Proton donor/acceptor" evidence="7">
    <location>
        <position position="469"/>
    </location>
</feature>
<dbReference type="Pfam" id="PF01471">
    <property type="entry name" value="PG_binding_1"/>
    <property type="match status" value="1"/>
</dbReference>
<keyword evidence="4 7" id="KW-0133">Cell shape</keyword>
<keyword evidence="5 7" id="KW-0573">Peptidoglycan synthesis</keyword>
<dbReference type="Gene3D" id="2.40.440.10">
    <property type="entry name" value="L,D-transpeptidase catalytic domain-like"/>
    <property type="match status" value="1"/>
</dbReference>
<dbReference type="PROSITE" id="PS52029">
    <property type="entry name" value="LD_TPASE"/>
    <property type="match status" value="1"/>
</dbReference>
<dbReference type="OrthoDB" id="9778545at2"/>
<dbReference type="PANTHER" id="PTHR41533">
    <property type="entry name" value="L,D-TRANSPEPTIDASE HI_1667-RELATED"/>
    <property type="match status" value="1"/>
</dbReference>
<protein>
    <submittedName>
        <fullName evidence="10">Murein L,D-transpeptidase YcbB/YkuD</fullName>
    </submittedName>
</protein>
<dbReference type="SUPFAM" id="SSF141523">
    <property type="entry name" value="L,D-transpeptidase catalytic domain-like"/>
    <property type="match status" value="1"/>
</dbReference>
<name>A0A1M7CBX9_9GAMM</name>
<evidence type="ECO:0000313" key="10">
    <source>
        <dbReference type="EMBL" id="SHL64714.1"/>
    </source>
</evidence>
<dbReference type="EMBL" id="FRCA01000002">
    <property type="protein sequence ID" value="SHL64714.1"/>
    <property type="molecule type" value="Genomic_DNA"/>
</dbReference>
<reference evidence="10 11" key="1">
    <citation type="submission" date="2016-11" db="EMBL/GenBank/DDBJ databases">
        <authorList>
            <person name="Jaros S."/>
            <person name="Januszkiewicz K."/>
            <person name="Wedrychowicz H."/>
        </authorList>
    </citation>
    <scope>NUCLEOTIDE SEQUENCE [LARGE SCALE GENOMIC DNA]</scope>
    <source>
        <strain evidence="10 11">DSM 4740</strain>
    </source>
</reference>
<comment type="similarity">
    <text evidence="2">Belongs to the YkuD family.</text>
</comment>
<dbReference type="SUPFAM" id="SSF47090">
    <property type="entry name" value="PGBD-like"/>
    <property type="match status" value="1"/>
</dbReference>
<dbReference type="STRING" id="44933.SAMN05660971_01039"/>
<dbReference type="InterPro" id="IPR036365">
    <property type="entry name" value="PGBD-like_sf"/>
</dbReference>
<evidence type="ECO:0000256" key="1">
    <source>
        <dbReference type="ARBA" id="ARBA00004752"/>
    </source>
</evidence>
<dbReference type="RefSeq" id="WP_084541735.1">
    <property type="nucleotide sequence ID" value="NZ_BJXU01000127.1"/>
</dbReference>
<dbReference type="GO" id="GO:0071555">
    <property type="term" value="P:cell wall organization"/>
    <property type="evidence" value="ECO:0007669"/>
    <property type="project" value="UniProtKB-UniRule"/>
</dbReference>
<accession>A0A1M7CBX9</accession>
<evidence type="ECO:0000256" key="2">
    <source>
        <dbReference type="ARBA" id="ARBA00005992"/>
    </source>
</evidence>
<dbReference type="GO" id="GO:0004180">
    <property type="term" value="F:carboxypeptidase activity"/>
    <property type="evidence" value="ECO:0007669"/>
    <property type="project" value="UniProtKB-ARBA"/>
</dbReference>
<dbReference type="GO" id="GO:0016740">
    <property type="term" value="F:transferase activity"/>
    <property type="evidence" value="ECO:0007669"/>
    <property type="project" value="UniProtKB-KW"/>
</dbReference>
<dbReference type="AlphaFoldDB" id="A0A1M7CBX9"/>
<feature type="signal peptide" evidence="8">
    <location>
        <begin position="1"/>
        <end position="33"/>
    </location>
</feature>
<dbReference type="InterPro" id="IPR038063">
    <property type="entry name" value="Transpep_catalytic_dom"/>
</dbReference>
<dbReference type="Pfam" id="PF03734">
    <property type="entry name" value="YkuD"/>
    <property type="match status" value="1"/>
</dbReference>
<dbReference type="UniPathway" id="UPA00219"/>
<dbReference type="InterPro" id="IPR002477">
    <property type="entry name" value="Peptidoglycan-bd-like"/>
</dbReference>
<dbReference type="GO" id="GO:0008360">
    <property type="term" value="P:regulation of cell shape"/>
    <property type="evidence" value="ECO:0007669"/>
    <property type="project" value="UniProtKB-UniRule"/>
</dbReference>
<gene>
    <name evidence="10" type="ORF">SAMN05660971_01039</name>
</gene>
<sequence length="569" mass="62751">MFSTCSLVEQCRRVSHKGALLLLLTTLPCSALAVSTDAATGPPAVGIDGSINVEHSLADQPATVGGVSDSALGNLDELQRFYALRGQRPVWTNMARVDALVAALESLSGDGLMPSDYHPRQLAIEGQQALASRQGSTALRAFESKATSTLLTAMAHLQRGKVDPHQIDNGWEVDIAPPSFDLVTMSLELDEGDVEAVIELARPDFEPYRQLRSALAEYQSIEQQGGWPLLSARDEPLRPGDRDHDVAMLRQRLGMEGGDGVIAADTGYYPQVSLDAPDAEIYDPQLVEAVRRFQRHHLLADDGVVGPDTRLALNVSVSQRIDQIRVNMERVRWLLHGLPDSFVLVDIAGYQLTYFRPDGQVWRSRIVVGQPYRRTPTLRSEITYLTLNPTWTVPPTIYREDILPKVRNNPGYLASRGLYPLTPSGQRLDPHAVDWSNPGGVMLRQGAGPGNPLGRLVIRFPNDHLVYLHDTPSRHLFDRAQRALSSGCIRVEGVTQLAQMLFDDSGTSASVSRLLADGKTRNISLERHIPVVLNYWTVQPETDGSLAFRPDIYHRDTDVVAALDRPLVL</sequence>